<organism evidence="1 2">
    <name type="scientific">Halalkaliarchaeum desulfuricum</name>
    <dbReference type="NCBI Taxonomy" id="2055893"/>
    <lineage>
        <taxon>Archaea</taxon>
        <taxon>Methanobacteriati</taxon>
        <taxon>Methanobacteriota</taxon>
        <taxon>Stenosarchaea group</taxon>
        <taxon>Halobacteria</taxon>
        <taxon>Halobacteriales</taxon>
        <taxon>Haloferacaceae</taxon>
        <taxon>Halalkaliarchaeum</taxon>
    </lineage>
</organism>
<gene>
    <name evidence="1" type="ORF">AArcSl_1635</name>
</gene>
<dbReference type="EMBL" id="CP025066">
    <property type="protein sequence ID" value="AUX09264.1"/>
    <property type="molecule type" value="Genomic_DNA"/>
</dbReference>
<dbReference type="KEGG" id="hdf:AArcSl_1635"/>
<evidence type="ECO:0000313" key="2">
    <source>
        <dbReference type="Proteomes" id="UP000263012"/>
    </source>
</evidence>
<dbReference type="RefSeq" id="WP_193588453.1">
    <property type="nucleotide sequence ID" value="NZ_CP025066.1"/>
</dbReference>
<dbReference type="AlphaFoldDB" id="A0A343TJJ2"/>
<reference evidence="2" key="1">
    <citation type="submission" date="2017-11" db="EMBL/GenBank/DDBJ databases">
        <title>Phenotypic and genomic properties of facultatively anaerobic sulfur-reducing natronoarchaea from hypersaline soda lakes.</title>
        <authorList>
            <person name="Sorokin D.Y."/>
            <person name="Kublanov I.V."/>
            <person name="Roman P."/>
            <person name="Sinninghe Damste J.S."/>
            <person name="Golyshin P.N."/>
            <person name="Rojo D."/>
            <person name="Ciordia S."/>
            <person name="Mena M.D.C."/>
            <person name="Ferrer M."/>
            <person name="Messina E."/>
            <person name="Smedile F."/>
            <person name="La Spada G."/>
            <person name="La Cono V."/>
            <person name="Yakimov M.M."/>
        </authorList>
    </citation>
    <scope>NUCLEOTIDE SEQUENCE [LARGE SCALE GENOMIC DNA]</scope>
    <source>
        <strain evidence="2">AArc-Sl</strain>
    </source>
</reference>
<dbReference type="OrthoDB" id="147258at2157"/>
<dbReference type="Proteomes" id="UP000263012">
    <property type="component" value="Chromosome"/>
</dbReference>
<sequence>MNGLERAIDLTVDAYAGQTDKADETHIRHSLRVMEEMDSEKERVVAVLHDVVEDTSYTLEDIEREREVGSRIRDSVDALAKRESESYPTGVRGARGVGIIFGQLSEAIVGSSSTDWNL</sequence>
<keyword evidence="2" id="KW-1185">Reference proteome</keyword>
<dbReference type="Gene3D" id="1.10.3210.10">
    <property type="entry name" value="Hypothetical protein af1432"/>
    <property type="match status" value="1"/>
</dbReference>
<dbReference type="GO" id="GO:0016787">
    <property type="term" value="F:hydrolase activity"/>
    <property type="evidence" value="ECO:0007669"/>
    <property type="project" value="UniProtKB-KW"/>
</dbReference>
<name>A0A343TJJ2_9EURY</name>
<evidence type="ECO:0000313" key="1">
    <source>
        <dbReference type="EMBL" id="AUX09264.1"/>
    </source>
</evidence>
<proteinExistence type="predicted"/>
<accession>A0A343TJJ2</accession>
<keyword evidence="1" id="KW-0378">Hydrolase</keyword>
<dbReference type="GeneID" id="37877987"/>
<dbReference type="SUPFAM" id="SSF109604">
    <property type="entry name" value="HD-domain/PDEase-like"/>
    <property type="match status" value="1"/>
</dbReference>
<protein>
    <submittedName>
        <fullName evidence="1">HD family hydrolase</fullName>
    </submittedName>
</protein>